<feature type="domain" description="NADH:quinone oxidoreductase/Mrp antiporter transmembrane" evidence="9">
    <location>
        <begin position="135"/>
        <end position="420"/>
    </location>
</feature>
<proteinExistence type="predicted"/>
<keyword evidence="10" id="KW-0456">Lyase</keyword>
<keyword evidence="3 7" id="KW-0812">Transmembrane</keyword>
<sequence>MFLILLALCVLAVSAAGLGLLAFARPTPATTRLADLSGPLGAACGCALGMAGLFTDSWTDSLLWTQAWGLPVGSLSLGLDALSRVFLLPVFGLGFVCACAGGISLRHTRASEHNLAAHWLFYLLLVLGMAVVMMARDAVLFLLAWEVMSLSPFFLIDFNDSDRNVRDASWVYLVAAHLGAVLLLAFFGLLWQNAGDTAFAVLPLREGPAVPLASVLFVLSLLGFGAKAGIAPMHVWLPEAHPAAPSHISALLSGAMINAGLYGIIRSCEFVAPLSAAPAWWGWLALFLGLGTALMGILKALAQSNLKRLLAYSSVENMGLMLMGVGAWLIGSHSGNSWIGTLGLAGAMFHMLNHSAFKGLLFLTAGEVLHATGTVRMDLLGGLQQRMPLVGAAFGIGAVSIACFPPFNGFAGEFVLALSLLDGSSLPGVEQQLGLLMALVVLGLVSGLAAATYAKAYGITFLGAPRSRCVEEAHRPRPRDLWPLAIPAFLCVAGGLASGHCFRWLISTVNAPLPDPAAGQQVMLRVADMLGTVSLVGMVLLALVAALWLLRKACIAGRLRREETWGCGYRYGTARVQYTDASFSEPLGRLFGGAMGLKVHQELDGRYFPGKASVAISAPDRLRTGLFTPLFEGVEKLCNMCKILQHGKIHLYILYILATLVALLAWGLHA</sequence>
<protein>
    <submittedName>
        <fullName evidence="10">Hydrogenase-4 component B / Formate hydrogenlyase subunit 3</fullName>
    </submittedName>
</protein>
<dbReference type="OrthoDB" id="9805769at2"/>
<dbReference type="InterPro" id="IPR052175">
    <property type="entry name" value="ComplexI-like_HydComp"/>
</dbReference>
<comment type="subcellular location">
    <subcellularLocation>
        <location evidence="1">Cell membrane</location>
        <topology evidence="1">Multi-pass membrane protein</topology>
    </subcellularLocation>
    <subcellularLocation>
        <location evidence="7">Membrane</location>
        <topology evidence="7">Multi-pass membrane protein</topology>
    </subcellularLocation>
</comment>
<dbReference type="InterPro" id="IPR001750">
    <property type="entry name" value="ND/Mrp_TM"/>
</dbReference>
<feature type="transmembrane region" description="Helical" evidence="8">
    <location>
        <begin position="211"/>
        <end position="236"/>
    </location>
</feature>
<dbReference type="Proteomes" id="UP000186323">
    <property type="component" value="Chromosome I"/>
</dbReference>
<reference evidence="11" key="1">
    <citation type="submission" date="2016-10" db="EMBL/GenBank/DDBJ databases">
        <authorList>
            <person name="Wegmann U."/>
        </authorList>
    </citation>
    <scope>NUCLEOTIDE SEQUENCE [LARGE SCALE GENOMIC DNA]</scope>
</reference>
<dbReference type="RefSeq" id="WP_083575386.1">
    <property type="nucleotide sequence ID" value="NZ_DBGALU010000084.1"/>
</dbReference>
<feature type="transmembrane region" description="Helical" evidence="8">
    <location>
        <begin position="431"/>
        <end position="454"/>
    </location>
</feature>
<dbReference type="AlphaFoldDB" id="A0A1K1LHH2"/>
<evidence type="ECO:0000313" key="11">
    <source>
        <dbReference type="Proteomes" id="UP000186323"/>
    </source>
</evidence>
<feature type="transmembrane region" description="Helical" evidence="8">
    <location>
        <begin position="115"/>
        <end position="133"/>
    </location>
</feature>
<dbReference type="GO" id="GO:0016829">
    <property type="term" value="F:lyase activity"/>
    <property type="evidence" value="ECO:0007669"/>
    <property type="project" value="UniProtKB-KW"/>
</dbReference>
<feature type="transmembrane region" description="Helical" evidence="8">
    <location>
        <begin position="139"/>
        <end position="158"/>
    </location>
</feature>
<evidence type="ECO:0000256" key="7">
    <source>
        <dbReference type="RuleBase" id="RU000320"/>
    </source>
</evidence>
<feature type="transmembrane region" description="Helical" evidence="8">
    <location>
        <begin position="309"/>
        <end position="330"/>
    </location>
</feature>
<feature type="transmembrane region" description="Helical" evidence="8">
    <location>
        <begin position="81"/>
        <end position="103"/>
    </location>
</feature>
<dbReference type="PANTHER" id="PTHR42682">
    <property type="entry name" value="HYDROGENASE-4 COMPONENT F"/>
    <property type="match status" value="1"/>
</dbReference>
<evidence type="ECO:0000313" key="10">
    <source>
        <dbReference type="EMBL" id="SFV74144.1"/>
    </source>
</evidence>
<feature type="transmembrane region" description="Helical" evidence="8">
    <location>
        <begin position="248"/>
        <end position="265"/>
    </location>
</feature>
<dbReference type="GO" id="GO:0016491">
    <property type="term" value="F:oxidoreductase activity"/>
    <property type="evidence" value="ECO:0007669"/>
    <property type="project" value="UniProtKB-KW"/>
</dbReference>
<feature type="transmembrane region" description="Helical" evidence="8">
    <location>
        <begin position="484"/>
        <end position="506"/>
    </location>
</feature>
<name>A0A1K1LHH2_9BACT</name>
<feature type="transmembrane region" description="Helical" evidence="8">
    <location>
        <begin position="170"/>
        <end position="191"/>
    </location>
</feature>
<evidence type="ECO:0000256" key="8">
    <source>
        <dbReference type="SAM" id="Phobius"/>
    </source>
</evidence>
<keyword evidence="11" id="KW-1185">Reference proteome</keyword>
<keyword evidence="2" id="KW-1003">Cell membrane</keyword>
<feature type="transmembrane region" description="Helical" evidence="8">
    <location>
        <begin position="280"/>
        <end position="302"/>
    </location>
</feature>
<evidence type="ECO:0000256" key="4">
    <source>
        <dbReference type="ARBA" id="ARBA00022989"/>
    </source>
</evidence>
<keyword evidence="4 8" id="KW-1133">Transmembrane helix</keyword>
<dbReference type="GO" id="GO:0005886">
    <property type="term" value="C:plasma membrane"/>
    <property type="evidence" value="ECO:0007669"/>
    <property type="project" value="UniProtKB-SubCell"/>
</dbReference>
<keyword evidence="5" id="KW-0560">Oxidoreductase</keyword>
<keyword evidence="6 8" id="KW-0472">Membrane</keyword>
<gene>
    <name evidence="10" type="ORF">DESPIGER_2322</name>
</gene>
<dbReference type="EMBL" id="LT630450">
    <property type="protein sequence ID" value="SFV74144.1"/>
    <property type="molecule type" value="Genomic_DNA"/>
</dbReference>
<feature type="transmembrane region" description="Helical" evidence="8">
    <location>
        <begin position="649"/>
        <end position="668"/>
    </location>
</feature>
<organism evidence="10 11">
    <name type="scientific">Desulfovibrio piger</name>
    <dbReference type="NCBI Taxonomy" id="901"/>
    <lineage>
        <taxon>Bacteria</taxon>
        <taxon>Pseudomonadati</taxon>
        <taxon>Thermodesulfobacteriota</taxon>
        <taxon>Desulfovibrionia</taxon>
        <taxon>Desulfovibrionales</taxon>
        <taxon>Desulfovibrionaceae</taxon>
        <taxon>Desulfovibrio</taxon>
    </lineage>
</organism>
<evidence type="ECO:0000256" key="5">
    <source>
        <dbReference type="ARBA" id="ARBA00023002"/>
    </source>
</evidence>
<evidence type="ECO:0000256" key="3">
    <source>
        <dbReference type="ARBA" id="ARBA00022692"/>
    </source>
</evidence>
<dbReference type="Pfam" id="PF00361">
    <property type="entry name" value="Proton_antipo_M"/>
    <property type="match status" value="1"/>
</dbReference>
<dbReference type="KEGG" id="dpg:DESPIGER_2322"/>
<evidence type="ECO:0000256" key="2">
    <source>
        <dbReference type="ARBA" id="ARBA00022475"/>
    </source>
</evidence>
<evidence type="ECO:0000259" key="9">
    <source>
        <dbReference type="Pfam" id="PF00361"/>
    </source>
</evidence>
<dbReference type="PANTHER" id="PTHR42682:SF3">
    <property type="entry name" value="FORMATE HYDROGENLYASE SUBUNIT 3-RELATED"/>
    <property type="match status" value="1"/>
</dbReference>
<evidence type="ECO:0000256" key="1">
    <source>
        <dbReference type="ARBA" id="ARBA00004651"/>
    </source>
</evidence>
<evidence type="ECO:0000256" key="6">
    <source>
        <dbReference type="ARBA" id="ARBA00023136"/>
    </source>
</evidence>
<feature type="transmembrane region" description="Helical" evidence="8">
    <location>
        <begin position="526"/>
        <end position="550"/>
    </location>
</feature>
<feature type="transmembrane region" description="Helical" evidence="8">
    <location>
        <begin position="389"/>
        <end position="411"/>
    </location>
</feature>
<accession>A0A1K1LHH2</accession>